<evidence type="ECO:0000313" key="3">
    <source>
        <dbReference type="Proteomes" id="UP001620626"/>
    </source>
</evidence>
<feature type="coiled-coil region" evidence="1">
    <location>
        <begin position="144"/>
        <end position="183"/>
    </location>
</feature>
<keyword evidence="3" id="KW-1185">Reference proteome</keyword>
<reference evidence="2 3" key="1">
    <citation type="submission" date="2024-10" db="EMBL/GenBank/DDBJ databases">
        <authorList>
            <person name="Kim D."/>
        </authorList>
    </citation>
    <scope>NUCLEOTIDE SEQUENCE [LARGE SCALE GENOMIC DNA]</scope>
    <source>
        <strain evidence="2">BH-2024</strain>
    </source>
</reference>
<accession>A0ABD2HYP2</accession>
<evidence type="ECO:0000313" key="2">
    <source>
        <dbReference type="EMBL" id="KAL3073042.1"/>
    </source>
</evidence>
<name>A0ABD2HYP2_9BILA</name>
<comment type="caution">
    <text evidence="2">The sequence shown here is derived from an EMBL/GenBank/DDBJ whole genome shotgun (WGS) entry which is preliminary data.</text>
</comment>
<organism evidence="2 3">
    <name type="scientific">Heterodera trifolii</name>
    <dbReference type="NCBI Taxonomy" id="157864"/>
    <lineage>
        <taxon>Eukaryota</taxon>
        <taxon>Metazoa</taxon>
        <taxon>Ecdysozoa</taxon>
        <taxon>Nematoda</taxon>
        <taxon>Chromadorea</taxon>
        <taxon>Rhabditida</taxon>
        <taxon>Tylenchina</taxon>
        <taxon>Tylenchomorpha</taxon>
        <taxon>Tylenchoidea</taxon>
        <taxon>Heteroderidae</taxon>
        <taxon>Heteroderinae</taxon>
        <taxon>Heterodera</taxon>
    </lineage>
</organism>
<protein>
    <submittedName>
        <fullName evidence="2">Uncharacterized protein</fullName>
    </submittedName>
</protein>
<dbReference type="AlphaFoldDB" id="A0ABD2HYP2"/>
<keyword evidence="1" id="KW-0175">Coiled coil</keyword>
<proteinExistence type="predicted"/>
<gene>
    <name evidence="2" type="ORF">niasHT_035318</name>
</gene>
<sequence length="202" mass="22875">MFFNFCADLGKQLVPIGGESGGQMGRQIVQHVGGQIVKHVGGKILEDIGEVVQCAVPPLTLGTLVAGGTVAVGCKAFNAWEESKKEEVKNASKVKKASEVKKVPEEVVTASKVCTAIIVVWKLAKNVYELYEDEQVHYQKEEDLKEEQELFDRQKHRMTEEEKRAVEQRLSRKKKQLKEEETKLHGILLFEFFYTFSSLPHW</sequence>
<dbReference type="Proteomes" id="UP001620626">
    <property type="component" value="Unassembled WGS sequence"/>
</dbReference>
<dbReference type="EMBL" id="JBICBT010001324">
    <property type="protein sequence ID" value="KAL3073042.1"/>
    <property type="molecule type" value="Genomic_DNA"/>
</dbReference>
<evidence type="ECO:0000256" key="1">
    <source>
        <dbReference type="SAM" id="Coils"/>
    </source>
</evidence>